<dbReference type="Pfam" id="PF07883">
    <property type="entry name" value="Cupin_2"/>
    <property type="match status" value="1"/>
</dbReference>
<dbReference type="InterPro" id="IPR051610">
    <property type="entry name" value="GPI/OXD"/>
</dbReference>
<evidence type="ECO:0000259" key="2">
    <source>
        <dbReference type="Pfam" id="PF07883"/>
    </source>
</evidence>
<protein>
    <recommendedName>
        <fullName evidence="2">Cupin type-2 domain-containing protein</fullName>
    </recommendedName>
</protein>
<dbReference type="EMBL" id="UOGF01000049">
    <property type="protein sequence ID" value="VAX29326.1"/>
    <property type="molecule type" value="Genomic_DNA"/>
</dbReference>
<dbReference type="AlphaFoldDB" id="A0A3B1CFS4"/>
<evidence type="ECO:0000256" key="1">
    <source>
        <dbReference type="ARBA" id="ARBA00022723"/>
    </source>
</evidence>
<dbReference type="InterPro" id="IPR013096">
    <property type="entry name" value="Cupin_2"/>
</dbReference>
<dbReference type="PANTHER" id="PTHR35848:SF6">
    <property type="entry name" value="CUPIN TYPE-2 DOMAIN-CONTAINING PROTEIN"/>
    <property type="match status" value="1"/>
</dbReference>
<accession>A0A3B1CFS4</accession>
<organism evidence="3">
    <name type="scientific">hydrothermal vent metagenome</name>
    <dbReference type="NCBI Taxonomy" id="652676"/>
    <lineage>
        <taxon>unclassified sequences</taxon>
        <taxon>metagenomes</taxon>
        <taxon>ecological metagenomes</taxon>
    </lineage>
</organism>
<name>A0A3B1CFS4_9ZZZZ</name>
<reference evidence="3" key="1">
    <citation type="submission" date="2018-06" db="EMBL/GenBank/DDBJ databases">
        <authorList>
            <person name="Zhirakovskaya E."/>
        </authorList>
    </citation>
    <scope>NUCLEOTIDE SEQUENCE</scope>
</reference>
<dbReference type="PANTHER" id="PTHR35848">
    <property type="entry name" value="OXALATE-BINDING PROTEIN"/>
    <property type="match status" value="1"/>
</dbReference>
<dbReference type="Gene3D" id="2.60.120.10">
    <property type="entry name" value="Jelly Rolls"/>
    <property type="match status" value="1"/>
</dbReference>
<dbReference type="CDD" id="cd06122">
    <property type="entry name" value="cupin_TTHA0104"/>
    <property type="match status" value="1"/>
</dbReference>
<keyword evidence="1" id="KW-0479">Metal-binding</keyword>
<dbReference type="SUPFAM" id="SSF51182">
    <property type="entry name" value="RmlC-like cupins"/>
    <property type="match status" value="1"/>
</dbReference>
<feature type="domain" description="Cupin type-2" evidence="2">
    <location>
        <begin position="33"/>
        <end position="99"/>
    </location>
</feature>
<dbReference type="GO" id="GO:0046872">
    <property type="term" value="F:metal ion binding"/>
    <property type="evidence" value="ECO:0007669"/>
    <property type="project" value="UniProtKB-KW"/>
</dbReference>
<dbReference type="InterPro" id="IPR014710">
    <property type="entry name" value="RmlC-like_jellyroll"/>
</dbReference>
<gene>
    <name evidence="3" type="ORF">MNBD_NITROSPIRAE01-1757</name>
</gene>
<sequence>MKIATFEKMKVFSPEKMKKVNLFTTERLFCDLYCLEPDQFQKVHAHAGEDKVYTVLEGEGRFQVGEETEIVLAGSSVLAPAGQVHGVTNISGKRLLILVFMAPKPHHG</sequence>
<dbReference type="InterPro" id="IPR011051">
    <property type="entry name" value="RmlC_Cupin_sf"/>
</dbReference>
<evidence type="ECO:0000313" key="3">
    <source>
        <dbReference type="EMBL" id="VAX29326.1"/>
    </source>
</evidence>
<proteinExistence type="predicted"/>